<dbReference type="InterPro" id="IPR013013">
    <property type="entry name" value="PTS_EIIC_1"/>
</dbReference>
<feature type="transmembrane region" description="Helical" evidence="12">
    <location>
        <begin position="420"/>
        <end position="443"/>
    </location>
</feature>
<evidence type="ECO:0000256" key="3">
    <source>
        <dbReference type="ARBA" id="ARBA00022475"/>
    </source>
</evidence>
<keyword evidence="3" id="KW-1003">Cell membrane</keyword>
<evidence type="ECO:0000313" key="16">
    <source>
        <dbReference type="EMBL" id="AMB97834.1"/>
    </source>
</evidence>
<dbReference type="InterPro" id="IPR011055">
    <property type="entry name" value="Dup_hybrid_motif"/>
</dbReference>
<evidence type="ECO:0000256" key="2">
    <source>
        <dbReference type="ARBA" id="ARBA00022448"/>
    </source>
</evidence>
<dbReference type="AlphaFoldDB" id="A0AAC9A6Z0"/>
<evidence type="ECO:0000256" key="9">
    <source>
        <dbReference type="ARBA" id="ARBA00022989"/>
    </source>
</evidence>
<feature type="active site" description="Phosphocysteine intermediate; for EIIB activity" evidence="11">
    <location>
        <position position="26"/>
    </location>
</feature>
<keyword evidence="4" id="KW-0762">Sugar transport</keyword>
<dbReference type="NCBIfam" id="TIGR00830">
    <property type="entry name" value="PTBA"/>
    <property type="match status" value="1"/>
</dbReference>
<evidence type="ECO:0000256" key="8">
    <source>
        <dbReference type="ARBA" id="ARBA00022777"/>
    </source>
</evidence>
<feature type="transmembrane region" description="Helical" evidence="12">
    <location>
        <begin position="141"/>
        <end position="160"/>
    </location>
</feature>
<evidence type="ECO:0000313" key="17">
    <source>
        <dbReference type="Proteomes" id="UP000067698"/>
    </source>
</evidence>
<protein>
    <submittedName>
        <fullName evidence="16">PTS beta-glucoside transporter subunit EIIBCA</fullName>
    </submittedName>
</protein>
<keyword evidence="5" id="KW-0808">Transferase</keyword>
<dbReference type="GO" id="GO:0005886">
    <property type="term" value="C:plasma membrane"/>
    <property type="evidence" value="ECO:0007669"/>
    <property type="project" value="UniProtKB-SubCell"/>
</dbReference>
<keyword evidence="2" id="KW-0813">Transport</keyword>
<feature type="domain" description="PTS EIIB type-1" evidence="14">
    <location>
        <begin position="4"/>
        <end position="86"/>
    </location>
</feature>
<dbReference type="FunFam" id="2.70.70.10:FF:000001">
    <property type="entry name" value="PTS system glucose-specific IIA component"/>
    <property type="match status" value="1"/>
</dbReference>
<evidence type="ECO:0000256" key="6">
    <source>
        <dbReference type="ARBA" id="ARBA00022683"/>
    </source>
</evidence>
<evidence type="ECO:0000256" key="4">
    <source>
        <dbReference type="ARBA" id="ARBA00022597"/>
    </source>
</evidence>
<reference evidence="16 17" key="1">
    <citation type="journal article" date="2016" name="Genome Announc.">
        <title>Complete Genome Sequences of Aerococcus christensenii CCUG 28831T, Aerococcus sanguinicola CCUG 43001T, Aerococcus urinae CCUG 36881T, Aerococcus urinaeequi CCUG 28094T, Aerococcus urinaehominis CCUG 42038 BT, and Aerococcus viridans CCUG 4311T.</title>
        <authorList>
            <person name="Carkaci D."/>
            <person name="Dargis R."/>
            <person name="Nielsen X.C."/>
            <person name="Skovgaard O."/>
            <person name="Fuursted K."/>
            <person name="Christensen J.J."/>
        </authorList>
    </citation>
    <scope>NUCLEOTIDE SEQUENCE [LARGE SCALE GENOMIC DNA]</scope>
    <source>
        <strain evidence="16 17">CCUG28094</strain>
    </source>
</reference>
<dbReference type="Pfam" id="PF02378">
    <property type="entry name" value="PTS_EIIC"/>
    <property type="match status" value="1"/>
</dbReference>
<keyword evidence="8" id="KW-0418">Kinase</keyword>
<dbReference type="Gene3D" id="3.30.1360.60">
    <property type="entry name" value="Glucose permease domain IIB"/>
    <property type="match status" value="1"/>
</dbReference>
<organism evidence="16 17">
    <name type="scientific">Aerococcus urinaeequi</name>
    <dbReference type="NCBI Taxonomy" id="51665"/>
    <lineage>
        <taxon>Bacteria</taxon>
        <taxon>Bacillati</taxon>
        <taxon>Bacillota</taxon>
        <taxon>Bacilli</taxon>
        <taxon>Lactobacillales</taxon>
        <taxon>Aerococcaceae</taxon>
        <taxon>Aerococcus</taxon>
    </lineage>
</organism>
<feature type="transmembrane region" description="Helical" evidence="12">
    <location>
        <begin position="172"/>
        <end position="191"/>
    </location>
</feature>
<feature type="transmembrane region" description="Helical" evidence="12">
    <location>
        <begin position="278"/>
        <end position="303"/>
    </location>
</feature>
<comment type="subcellular location">
    <subcellularLocation>
        <location evidence="1">Cell membrane</location>
        <topology evidence="1">Multi-pass membrane protein</topology>
    </subcellularLocation>
</comment>
<dbReference type="CDD" id="cd00212">
    <property type="entry name" value="PTS_IIB_glc"/>
    <property type="match status" value="1"/>
</dbReference>
<dbReference type="InterPro" id="IPR003352">
    <property type="entry name" value="PTS_EIIC"/>
</dbReference>
<dbReference type="GeneID" id="92867126"/>
<dbReference type="Proteomes" id="UP000067698">
    <property type="component" value="Chromosome"/>
</dbReference>
<dbReference type="Gene3D" id="2.70.70.10">
    <property type="entry name" value="Glucose Permease (Domain IIA)"/>
    <property type="match status" value="1"/>
</dbReference>
<gene>
    <name evidence="16" type="ORF">AWM74_06105</name>
</gene>
<feature type="domain" description="PTS EIIC type-1" evidence="15">
    <location>
        <begin position="102"/>
        <end position="460"/>
    </location>
</feature>
<feature type="domain" description="PTS EIIA type-1" evidence="13">
    <location>
        <begin position="477"/>
        <end position="581"/>
    </location>
</feature>
<evidence type="ECO:0000256" key="5">
    <source>
        <dbReference type="ARBA" id="ARBA00022679"/>
    </source>
</evidence>
<dbReference type="PROSITE" id="PS51103">
    <property type="entry name" value="PTS_EIIC_TYPE_1"/>
    <property type="match status" value="1"/>
</dbReference>
<sequence>MDYKETGRFIIKNVGGESNINNVWHCMTRLRFDLKDETMVNYDNLEKDTNIVGTKYQSDQLQIVIGTDVENYFTEIANILHIDSGEENENKEKKGFISLFMDTVSGVFGPIVPAIAGAGMIKGLMAGLVALEVISNQTDSYLVIDMIASGVFTFLPFFVAMSAAKIFKTNQYLAVAIAATLQFPTMTSAVAEGAVTQFNLFGIIPVPVFNYAGTVIPIIFAVLALSYIYNWVDKILPKVLRTVFTPTISLFLSGILTLTVIGPISIFLGNLLADGVAWLFTISPVLAGIIVGAIRPISIFTGLHHAMTPIALQNFANQGYDMLMPMMFMANMAITGATLAVYFKVSNKEEKSLVLSSAISGLLGITEPALFGILSKYKKAFIAATVGSSIASAFISFFGVRIYGYILSSIFSLPAYIGEYFVYAVIGIILAIASSFTITYLLIPKASIDNKEANSGKTVELYTAVEGKYVPLADVPDEVFANKMVGDGYAISPSEGNIYAPVTGKITSVFSTKHAIGITTDEGIEVLIHMGLDTVSLNGNGFETYVQTGDTVAVGDRIAYMNLDYISSQGKETVVIVVITNMDKIDTFTMNKDIEGNHEIGSPLIFAHVN</sequence>
<feature type="transmembrane region" description="Helical" evidence="12">
    <location>
        <begin position="99"/>
        <end position="121"/>
    </location>
</feature>
<keyword evidence="9 12" id="KW-1133">Transmembrane helix</keyword>
<dbReference type="PANTHER" id="PTHR30175:SF1">
    <property type="entry name" value="PTS SYSTEM ARBUTIN-, CELLOBIOSE-, AND SALICIN-SPECIFIC EIIBC COMPONENT-RELATED"/>
    <property type="match status" value="1"/>
</dbReference>
<dbReference type="GO" id="GO:0090589">
    <property type="term" value="F:protein-phosphocysteine-trehalose phosphotransferase system transporter activity"/>
    <property type="evidence" value="ECO:0007669"/>
    <property type="project" value="TreeGrafter"/>
</dbReference>
<evidence type="ECO:0000259" key="15">
    <source>
        <dbReference type="PROSITE" id="PS51103"/>
    </source>
</evidence>
<evidence type="ECO:0000256" key="1">
    <source>
        <dbReference type="ARBA" id="ARBA00004651"/>
    </source>
</evidence>
<reference evidence="17" key="2">
    <citation type="submission" date="2016-01" db="EMBL/GenBank/DDBJ databases">
        <title>Six Aerococcus type strain genome sequencing and assembly using PacBio and Illumina Hiseq.</title>
        <authorList>
            <person name="Carkaci D."/>
            <person name="Dargis R."/>
            <person name="Nielsen X.C."/>
            <person name="Skovgaard O."/>
            <person name="Fuursted K."/>
            <person name="Christensen J.J."/>
        </authorList>
    </citation>
    <scope>NUCLEOTIDE SEQUENCE [LARGE SCALE GENOMIC DNA]</scope>
    <source>
        <strain evidence="17">CCUG28094</strain>
    </source>
</reference>
<dbReference type="GO" id="GO:0008982">
    <property type="term" value="F:protein-N(PI)-phosphohistidine-sugar phosphotransferase activity"/>
    <property type="evidence" value="ECO:0007669"/>
    <property type="project" value="InterPro"/>
</dbReference>
<dbReference type="GO" id="GO:0015771">
    <property type="term" value="P:trehalose transport"/>
    <property type="evidence" value="ECO:0007669"/>
    <property type="project" value="TreeGrafter"/>
</dbReference>
<proteinExistence type="predicted"/>
<keyword evidence="6" id="KW-0598">Phosphotransferase system</keyword>
<feature type="transmembrane region" description="Helical" evidence="12">
    <location>
        <begin position="381"/>
        <end position="400"/>
    </location>
</feature>
<dbReference type="Pfam" id="PF00367">
    <property type="entry name" value="PTS_EIIB"/>
    <property type="match status" value="1"/>
</dbReference>
<dbReference type="PANTHER" id="PTHR30175">
    <property type="entry name" value="PHOSPHOTRANSFERASE SYSTEM TRANSPORT PROTEIN"/>
    <property type="match status" value="1"/>
</dbReference>
<evidence type="ECO:0000256" key="7">
    <source>
        <dbReference type="ARBA" id="ARBA00022692"/>
    </source>
</evidence>
<feature type="transmembrane region" description="Helical" evidence="12">
    <location>
        <begin position="250"/>
        <end position="272"/>
    </location>
</feature>
<keyword evidence="10 12" id="KW-0472">Membrane</keyword>
<dbReference type="InterPro" id="IPR001996">
    <property type="entry name" value="PTS_IIB_1"/>
</dbReference>
<dbReference type="GO" id="GO:0016301">
    <property type="term" value="F:kinase activity"/>
    <property type="evidence" value="ECO:0007669"/>
    <property type="project" value="UniProtKB-KW"/>
</dbReference>
<accession>A0AAC9A6Z0</accession>
<feature type="transmembrane region" description="Helical" evidence="12">
    <location>
        <begin position="355"/>
        <end position="374"/>
    </location>
</feature>
<name>A0AAC9A6Z0_9LACT</name>
<evidence type="ECO:0000256" key="11">
    <source>
        <dbReference type="PROSITE-ProRule" id="PRU00421"/>
    </source>
</evidence>
<dbReference type="EMBL" id="CP014162">
    <property type="protein sequence ID" value="AMB97834.1"/>
    <property type="molecule type" value="Genomic_DNA"/>
</dbReference>
<evidence type="ECO:0000259" key="13">
    <source>
        <dbReference type="PROSITE" id="PS51093"/>
    </source>
</evidence>
<dbReference type="PROSITE" id="PS51093">
    <property type="entry name" value="PTS_EIIA_TYPE_1"/>
    <property type="match status" value="1"/>
</dbReference>
<dbReference type="Pfam" id="PF00358">
    <property type="entry name" value="PTS_EIIA_1"/>
    <property type="match status" value="1"/>
</dbReference>
<dbReference type="GO" id="GO:0009401">
    <property type="term" value="P:phosphoenolpyruvate-dependent sugar phosphotransferase system"/>
    <property type="evidence" value="ECO:0007669"/>
    <property type="project" value="UniProtKB-KW"/>
</dbReference>
<dbReference type="InterPro" id="IPR036878">
    <property type="entry name" value="Glu_permease_IIB"/>
</dbReference>
<dbReference type="InterPro" id="IPR001127">
    <property type="entry name" value="PTS_EIIA_1_perm"/>
</dbReference>
<dbReference type="InterPro" id="IPR018113">
    <property type="entry name" value="PTrfase_EIIB_Cys"/>
</dbReference>
<feature type="transmembrane region" description="Helical" evidence="12">
    <location>
        <begin position="211"/>
        <end position="229"/>
    </location>
</feature>
<keyword evidence="7 12" id="KW-0812">Transmembrane</keyword>
<evidence type="ECO:0000259" key="14">
    <source>
        <dbReference type="PROSITE" id="PS51098"/>
    </source>
</evidence>
<dbReference type="InterPro" id="IPR050558">
    <property type="entry name" value="PTS_Sugar-Specific_Components"/>
</dbReference>
<dbReference type="PROSITE" id="PS01035">
    <property type="entry name" value="PTS_EIIB_TYPE_1_CYS"/>
    <property type="match status" value="1"/>
</dbReference>
<dbReference type="SUPFAM" id="SSF51261">
    <property type="entry name" value="Duplicated hybrid motif"/>
    <property type="match status" value="1"/>
</dbReference>
<evidence type="ECO:0000256" key="12">
    <source>
        <dbReference type="SAM" id="Phobius"/>
    </source>
</evidence>
<dbReference type="PROSITE" id="PS00371">
    <property type="entry name" value="PTS_EIIA_TYPE_1_HIS"/>
    <property type="match status" value="1"/>
</dbReference>
<dbReference type="RefSeq" id="WP_026465759.1">
    <property type="nucleotide sequence ID" value="NZ_CP014162.1"/>
</dbReference>
<feature type="transmembrane region" description="Helical" evidence="12">
    <location>
        <begin position="323"/>
        <end position="343"/>
    </location>
</feature>
<dbReference type="SUPFAM" id="SSF55604">
    <property type="entry name" value="Glucose permease domain IIB"/>
    <property type="match status" value="1"/>
</dbReference>
<dbReference type="PROSITE" id="PS51098">
    <property type="entry name" value="PTS_EIIB_TYPE_1"/>
    <property type="match status" value="1"/>
</dbReference>
<evidence type="ECO:0000256" key="10">
    <source>
        <dbReference type="ARBA" id="ARBA00023136"/>
    </source>
</evidence>